<evidence type="ECO:0000256" key="3">
    <source>
        <dbReference type="ARBA" id="ARBA00022448"/>
    </source>
</evidence>
<dbReference type="Pfam" id="PF00860">
    <property type="entry name" value="Xan_ur_permease"/>
    <property type="match status" value="1"/>
</dbReference>
<feature type="transmembrane region" description="Helical" evidence="7">
    <location>
        <begin position="102"/>
        <end position="124"/>
    </location>
</feature>
<evidence type="ECO:0000256" key="5">
    <source>
        <dbReference type="ARBA" id="ARBA00022989"/>
    </source>
</evidence>
<evidence type="ECO:0000256" key="1">
    <source>
        <dbReference type="ARBA" id="ARBA00004141"/>
    </source>
</evidence>
<keyword evidence="9" id="KW-1185">Reference proteome</keyword>
<feature type="transmembrane region" description="Helical" evidence="7">
    <location>
        <begin position="131"/>
        <end position="154"/>
    </location>
</feature>
<feature type="transmembrane region" description="Helical" evidence="7">
    <location>
        <begin position="241"/>
        <end position="269"/>
    </location>
</feature>
<name>A0ABS1J4K0_9BACL</name>
<feature type="transmembrane region" description="Helical" evidence="7">
    <location>
        <begin position="347"/>
        <end position="368"/>
    </location>
</feature>
<reference evidence="8 9" key="1">
    <citation type="submission" date="2021-01" db="EMBL/GenBank/DDBJ databases">
        <title>Tumebacillus sp. strain ITR2 16S ribosomal RNA gene Genome sequencing and assembly.</title>
        <authorList>
            <person name="Kang M."/>
        </authorList>
    </citation>
    <scope>NUCLEOTIDE SEQUENCE [LARGE SCALE GENOMIC DNA]</scope>
    <source>
        <strain evidence="8 9">ITR2</strain>
    </source>
</reference>
<comment type="similarity">
    <text evidence="2">Belongs to the nucleobase:cation symporter-2 (NCS2) (TC 2.A.40) family.</text>
</comment>
<protein>
    <submittedName>
        <fullName evidence="8">Purine/pyrimidine permease</fullName>
    </submittedName>
</protein>
<sequence length="436" mass="44869">MEEERNEQKLAVGLEDKLAPVPTLLYGLQHVIVSNVWLDPLFVAALIGLPVAVASNMVNAIFLAAGVVTLLQAMRLARLPVVQGPSAAFDALMIAAGKAKGLGAAGGGILLSAGIVLLLALTGVLQKMRVLFTPVVTGTVIAVVGFALSGFTLYEFLGGSAGTPTFLSGSTLAMSIPTALLVILLSAFGKGLWRSYAFLIALVVGDGIALATGKLSFASVGEKAWFGLPQWLPYGSLTLDWSVFATFFVAYIVAVIEAMGVYAVAAEYVGVPLDGKRIRNGFAGEAVGSMLSTLVGGFPTTAYAQNVSLLRLTGIGSRFTVIVAGLIFILLGFVPKAGAVLASTPDAVVGGLFLPAAASLVITGVSILGRMEKTESNRLVAGLSLLLAVALPQACNGVTGWAAPFLTNTVLVGALSAVVLQAVLVQIPRVFGRRAE</sequence>
<accession>A0ABS1J4K0</accession>
<keyword evidence="5 7" id="KW-1133">Transmembrane helix</keyword>
<dbReference type="InterPro" id="IPR006043">
    <property type="entry name" value="NCS2"/>
</dbReference>
<dbReference type="NCBIfam" id="NF037981">
    <property type="entry name" value="NCS2_1"/>
    <property type="match status" value="1"/>
</dbReference>
<gene>
    <name evidence="8" type="ORF">JJB07_00760</name>
</gene>
<dbReference type="PANTHER" id="PTHR42810">
    <property type="entry name" value="PURINE PERMEASE C1399.01C-RELATED"/>
    <property type="match status" value="1"/>
</dbReference>
<evidence type="ECO:0000256" key="2">
    <source>
        <dbReference type="ARBA" id="ARBA00008821"/>
    </source>
</evidence>
<comment type="caution">
    <text evidence="8">The sequence shown here is derived from an EMBL/GenBank/DDBJ whole genome shotgun (WGS) entry which is preliminary data.</text>
</comment>
<feature type="transmembrane region" description="Helical" evidence="7">
    <location>
        <begin position="166"/>
        <end position="189"/>
    </location>
</feature>
<evidence type="ECO:0000256" key="7">
    <source>
        <dbReference type="SAM" id="Phobius"/>
    </source>
</evidence>
<dbReference type="PANTHER" id="PTHR42810:SF2">
    <property type="entry name" value="PURINE PERMEASE C1399.01C-RELATED"/>
    <property type="match status" value="1"/>
</dbReference>
<evidence type="ECO:0000256" key="6">
    <source>
        <dbReference type="ARBA" id="ARBA00023136"/>
    </source>
</evidence>
<feature type="transmembrane region" description="Helical" evidence="7">
    <location>
        <begin position="319"/>
        <end position="341"/>
    </location>
</feature>
<comment type="subcellular location">
    <subcellularLocation>
        <location evidence="1">Membrane</location>
        <topology evidence="1">Multi-pass membrane protein</topology>
    </subcellularLocation>
</comment>
<keyword evidence="4 7" id="KW-0812">Transmembrane</keyword>
<feature type="transmembrane region" description="Helical" evidence="7">
    <location>
        <begin position="196"/>
        <end position="221"/>
    </location>
</feature>
<dbReference type="RefSeq" id="WP_201630314.1">
    <property type="nucleotide sequence ID" value="NZ_JAEQNB010000001.1"/>
</dbReference>
<keyword evidence="3" id="KW-0813">Transport</keyword>
<dbReference type="Proteomes" id="UP000602284">
    <property type="component" value="Unassembled WGS sequence"/>
</dbReference>
<evidence type="ECO:0000256" key="4">
    <source>
        <dbReference type="ARBA" id="ARBA00022692"/>
    </source>
</evidence>
<dbReference type="EMBL" id="JAEQNB010000001">
    <property type="protein sequence ID" value="MBL0385162.1"/>
    <property type="molecule type" value="Genomic_DNA"/>
</dbReference>
<evidence type="ECO:0000313" key="8">
    <source>
        <dbReference type="EMBL" id="MBL0385162.1"/>
    </source>
</evidence>
<proteinExistence type="inferred from homology"/>
<organism evidence="8 9">
    <name type="scientific">Tumebacillus amylolyticus</name>
    <dbReference type="NCBI Taxonomy" id="2801339"/>
    <lineage>
        <taxon>Bacteria</taxon>
        <taxon>Bacillati</taxon>
        <taxon>Bacillota</taxon>
        <taxon>Bacilli</taxon>
        <taxon>Bacillales</taxon>
        <taxon>Alicyclobacillaceae</taxon>
        <taxon>Tumebacillus</taxon>
    </lineage>
</organism>
<feature type="transmembrane region" description="Helical" evidence="7">
    <location>
        <begin position="41"/>
        <end position="64"/>
    </location>
</feature>
<feature type="transmembrane region" description="Helical" evidence="7">
    <location>
        <begin position="405"/>
        <end position="425"/>
    </location>
</feature>
<keyword evidence="6 7" id="KW-0472">Membrane</keyword>
<evidence type="ECO:0000313" key="9">
    <source>
        <dbReference type="Proteomes" id="UP000602284"/>
    </source>
</evidence>